<dbReference type="Proteomes" id="UP001055439">
    <property type="component" value="Chromosome 4"/>
</dbReference>
<keyword evidence="2" id="KW-1185">Reference proteome</keyword>
<accession>A0A9E7FKN4</accession>
<name>A0A9E7FKN4_9LILI</name>
<evidence type="ECO:0000313" key="2">
    <source>
        <dbReference type="Proteomes" id="UP001055439"/>
    </source>
</evidence>
<organism evidence="1 2">
    <name type="scientific">Musa troglodytarum</name>
    <name type="common">fe'i banana</name>
    <dbReference type="NCBI Taxonomy" id="320322"/>
    <lineage>
        <taxon>Eukaryota</taxon>
        <taxon>Viridiplantae</taxon>
        <taxon>Streptophyta</taxon>
        <taxon>Embryophyta</taxon>
        <taxon>Tracheophyta</taxon>
        <taxon>Spermatophyta</taxon>
        <taxon>Magnoliopsida</taxon>
        <taxon>Liliopsida</taxon>
        <taxon>Zingiberales</taxon>
        <taxon>Musaceae</taxon>
        <taxon>Musa</taxon>
    </lineage>
</organism>
<protein>
    <submittedName>
        <fullName evidence="1">Uncharacterized protein</fullName>
    </submittedName>
</protein>
<dbReference type="AlphaFoldDB" id="A0A9E7FKN4"/>
<proteinExistence type="predicted"/>
<evidence type="ECO:0000313" key="1">
    <source>
        <dbReference type="EMBL" id="URD97644.1"/>
    </source>
</evidence>
<reference evidence="1" key="1">
    <citation type="submission" date="2022-05" db="EMBL/GenBank/DDBJ databases">
        <title>The Musa troglodytarum L. genome provides insights into the mechanism of non-climacteric behaviour and enrichment of carotenoids.</title>
        <authorList>
            <person name="Wang J."/>
        </authorList>
    </citation>
    <scope>NUCLEOTIDE SEQUENCE</scope>
    <source>
        <tissue evidence="1">Leaf</tissue>
    </source>
</reference>
<gene>
    <name evidence="1" type="ORF">MUK42_36212</name>
</gene>
<sequence length="42" mass="4337">MATVNSINLASPPRTPLPVFSHGIHAIVAMVGGPLSPPPTYK</sequence>
<dbReference type="EMBL" id="CP097506">
    <property type="protein sequence ID" value="URD97644.1"/>
    <property type="molecule type" value="Genomic_DNA"/>
</dbReference>